<feature type="transmembrane region" description="Helical" evidence="1">
    <location>
        <begin position="60"/>
        <end position="82"/>
    </location>
</feature>
<dbReference type="RefSeq" id="WP_052619180.1">
    <property type="nucleotide sequence ID" value="NZ_CSWP01000009.1"/>
</dbReference>
<protein>
    <recommendedName>
        <fullName evidence="4">Transmembrane protein</fullName>
    </recommendedName>
</protein>
<evidence type="ECO:0000256" key="1">
    <source>
        <dbReference type="SAM" id="Phobius"/>
    </source>
</evidence>
<gene>
    <name evidence="2" type="ORF">ERS075579_04157</name>
</gene>
<evidence type="ECO:0000313" key="3">
    <source>
        <dbReference type="Proteomes" id="UP000045782"/>
    </source>
</evidence>
<accession>A0A0U0ZRH4</accession>
<dbReference type="Proteomes" id="UP000045782">
    <property type="component" value="Unassembled WGS sequence"/>
</dbReference>
<proteinExistence type="predicted"/>
<reference evidence="2 3" key="1">
    <citation type="submission" date="2015-03" db="EMBL/GenBank/DDBJ databases">
        <authorList>
            <person name="Murphy D."/>
        </authorList>
    </citation>
    <scope>NUCLEOTIDE SEQUENCE [LARGE SCALE GENOMIC DNA]</scope>
    <source>
        <strain evidence="2 3">PAP088</strain>
    </source>
</reference>
<keyword evidence="1" id="KW-0472">Membrane</keyword>
<evidence type="ECO:0008006" key="4">
    <source>
        <dbReference type="Google" id="ProtNLM"/>
    </source>
</evidence>
<keyword evidence="1" id="KW-1133">Transmembrane helix</keyword>
<dbReference type="AlphaFoldDB" id="A0A0U0ZRH4"/>
<name>A0A0U0ZRH4_9MYCO</name>
<organism evidence="2 3">
    <name type="scientific">Mycobacteroides abscessus</name>
    <dbReference type="NCBI Taxonomy" id="36809"/>
    <lineage>
        <taxon>Bacteria</taxon>
        <taxon>Bacillati</taxon>
        <taxon>Actinomycetota</taxon>
        <taxon>Actinomycetes</taxon>
        <taxon>Mycobacteriales</taxon>
        <taxon>Mycobacteriaceae</taxon>
        <taxon>Mycobacteroides</taxon>
    </lineage>
</organism>
<feature type="transmembrane region" description="Helical" evidence="1">
    <location>
        <begin position="21"/>
        <end position="40"/>
    </location>
</feature>
<keyword evidence="1" id="KW-0812">Transmembrane</keyword>
<evidence type="ECO:0000313" key="2">
    <source>
        <dbReference type="EMBL" id="CPV67133.1"/>
    </source>
</evidence>
<sequence length="175" mass="19404">MIETQRVLGKIGSRLVAWSPIILVLAMVAIPILAVAIVQIVTGRDGESVAQVAEAFVDSWLRGILIAAVLLGAALQLGVMWWEGAPRRRRQRAARAQLMTPPSQGTRHQVHIRTFPKFHSYGRAAAAVSVGDKEVIGWCKGWTESSAERRAYKWCDRHLNRSYIAITAIRHKDDG</sequence>
<dbReference type="EMBL" id="CSWP01000009">
    <property type="protein sequence ID" value="CPV67133.1"/>
    <property type="molecule type" value="Genomic_DNA"/>
</dbReference>